<keyword evidence="1" id="KW-0472">Membrane</keyword>
<evidence type="ECO:0000313" key="5">
    <source>
        <dbReference type="Proteomes" id="UP000285301"/>
    </source>
</evidence>
<reference evidence="3 5" key="1">
    <citation type="journal article" date="2018" name="Gigascience">
        <title>Genomes of trombidid mites reveal novel predicted allergens and laterally-transferred genes associated with secondary metabolism.</title>
        <authorList>
            <person name="Dong X."/>
            <person name="Chaisiri K."/>
            <person name="Xia D."/>
            <person name="Armstrong S.D."/>
            <person name="Fang Y."/>
            <person name="Donnelly M.J."/>
            <person name="Kadowaki T."/>
            <person name="McGarry J.W."/>
            <person name="Darby A.C."/>
            <person name="Makepeace B.L."/>
        </authorList>
    </citation>
    <scope>NUCLEOTIDE SEQUENCE [LARGE SCALE GENOMIC DNA]</scope>
    <source>
        <strain evidence="3">UoL-WK</strain>
    </source>
</reference>
<dbReference type="EMBL" id="NCKU01002557">
    <property type="protein sequence ID" value="RWS09344.1"/>
    <property type="molecule type" value="Genomic_DNA"/>
</dbReference>
<dbReference type="Proteomes" id="UP000285301">
    <property type="component" value="Unassembled WGS sequence"/>
</dbReference>
<dbReference type="EMBL" id="NCKU01007951">
    <property type="protein sequence ID" value="RWS02249.1"/>
    <property type="molecule type" value="Genomic_DNA"/>
</dbReference>
<dbReference type="PANTHER" id="PTHR12740">
    <property type="entry name" value="JNK1/MAPK8-ASSOCIATED MEMBRANE PROTEIN"/>
    <property type="match status" value="1"/>
</dbReference>
<dbReference type="GO" id="GO:0031625">
    <property type="term" value="F:ubiquitin protein ligase binding"/>
    <property type="evidence" value="ECO:0007669"/>
    <property type="project" value="TreeGrafter"/>
</dbReference>
<evidence type="ECO:0000313" key="4">
    <source>
        <dbReference type="EMBL" id="RWS09344.1"/>
    </source>
</evidence>
<proteinExistence type="predicted"/>
<gene>
    <name evidence="3" type="ORF">B4U79_01662</name>
    <name evidence="2" type="ORF">B4U79_04449</name>
    <name evidence="4" type="ORF">B4U79_12416</name>
</gene>
<accession>A0A3S3RN59</accession>
<organism evidence="3 5">
    <name type="scientific">Dinothrombium tinctorium</name>
    <dbReference type="NCBI Taxonomy" id="1965070"/>
    <lineage>
        <taxon>Eukaryota</taxon>
        <taxon>Metazoa</taxon>
        <taxon>Ecdysozoa</taxon>
        <taxon>Arthropoda</taxon>
        <taxon>Chelicerata</taxon>
        <taxon>Arachnida</taxon>
        <taxon>Acari</taxon>
        <taxon>Acariformes</taxon>
        <taxon>Trombidiformes</taxon>
        <taxon>Prostigmata</taxon>
        <taxon>Anystina</taxon>
        <taxon>Parasitengona</taxon>
        <taxon>Trombidioidea</taxon>
        <taxon>Trombidiidae</taxon>
        <taxon>Dinothrombium</taxon>
    </lineage>
</organism>
<dbReference type="AlphaFoldDB" id="A0A3S3RN59"/>
<dbReference type="EMBL" id="NCKU01009528">
    <property type="protein sequence ID" value="RWS01263.1"/>
    <property type="molecule type" value="Genomic_DNA"/>
</dbReference>
<comment type="caution">
    <text evidence="3">The sequence shown here is derived from an EMBL/GenBank/DDBJ whole genome shotgun (WGS) entry which is preliminary data.</text>
</comment>
<keyword evidence="1" id="KW-0812">Transmembrane</keyword>
<evidence type="ECO:0000313" key="2">
    <source>
        <dbReference type="EMBL" id="RWS01263.1"/>
    </source>
</evidence>
<sequence length="70" mass="7964">MSSLFFNSFKDARSIIIILGHWLLHAFGIISLTELKNPLNNSLFLLLIPLPALFYILTSTFTDPSKIRND</sequence>
<dbReference type="GO" id="GO:0006986">
    <property type="term" value="P:response to unfolded protein"/>
    <property type="evidence" value="ECO:0007669"/>
    <property type="project" value="InterPro"/>
</dbReference>
<dbReference type="InterPro" id="IPR008485">
    <property type="entry name" value="JAMP"/>
</dbReference>
<dbReference type="Pfam" id="PF05571">
    <property type="entry name" value="JAMP"/>
    <property type="match status" value="1"/>
</dbReference>
<evidence type="ECO:0000256" key="1">
    <source>
        <dbReference type="SAM" id="Phobius"/>
    </source>
</evidence>
<dbReference type="OrthoDB" id="5920264at2759"/>
<dbReference type="GO" id="GO:0036503">
    <property type="term" value="P:ERAD pathway"/>
    <property type="evidence" value="ECO:0007669"/>
    <property type="project" value="TreeGrafter"/>
</dbReference>
<protein>
    <submittedName>
        <fullName evidence="3">JNK1/MAPK8-associated membrane protein-like protein</fullName>
    </submittedName>
</protein>
<keyword evidence="1" id="KW-1133">Transmembrane helix</keyword>
<feature type="transmembrane region" description="Helical" evidence="1">
    <location>
        <begin position="39"/>
        <end position="58"/>
    </location>
</feature>
<dbReference type="PANTHER" id="PTHR12740:SF4">
    <property type="entry name" value="JNK1_MAPK8-ASSOCIATED MEMBRANE PROTEIN"/>
    <property type="match status" value="1"/>
</dbReference>
<feature type="transmembrane region" description="Helical" evidence="1">
    <location>
        <begin position="12"/>
        <end position="33"/>
    </location>
</feature>
<dbReference type="GO" id="GO:0016020">
    <property type="term" value="C:membrane"/>
    <property type="evidence" value="ECO:0007669"/>
    <property type="project" value="InterPro"/>
</dbReference>
<reference evidence="3" key="2">
    <citation type="submission" date="2018-11" db="EMBL/GenBank/DDBJ databases">
        <title>Trombidioid mite genomics.</title>
        <authorList>
            <person name="Dong X."/>
        </authorList>
    </citation>
    <scope>NUCLEOTIDE SEQUENCE</scope>
    <source>
        <strain evidence="3">UoL-WK</strain>
    </source>
</reference>
<evidence type="ECO:0000313" key="3">
    <source>
        <dbReference type="EMBL" id="RWS02249.1"/>
    </source>
</evidence>
<keyword evidence="5" id="KW-1185">Reference proteome</keyword>
<name>A0A3S3RN59_9ACAR</name>